<dbReference type="EMBL" id="JAAIUW010000008">
    <property type="protein sequence ID" value="KAF7819687.1"/>
    <property type="molecule type" value="Genomic_DNA"/>
</dbReference>
<evidence type="ECO:0000313" key="2">
    <source>
        <dbReference type="Proteomes" id="UP000634136"/>
    </source>
</evidence>
<accession>A0A834TCN6</accession>
<name>A0A834TCN6_9FABA</name>
<keyword evidence="2" id="KW-1185">Reference proteome</keyword>
<dbReference type="AlphaFoldDB" id="A0A834TCN6"/>
<gene>
    <name evidence="1" type="ORF">G2W53_025142</name>
</gene>
<protein>
    <submittedName>
        <fullName evidence="1">Uncharacterized protein</fullName>
    </submittedName>
</protein>
<reference evidence="1" key="1">
    <citation type="submission" date="2020-09" db="EMBL/GenBank/DDBJ databases">
        <title>Genome-Enabled Discovery of Anthraquinone Biosynthesis in Senna tora.</title>
        <authorList>
            <person name="Kang S.-H."/>
            <person name="Pandey R.P."/>
            <person name="Lee C.-M."/>
            <person name="Sim J.-S."/>
            <person name="Jeong J.-T."/>
            <person name="Choi B.-S."/>
            <person name="Jung M."/>
            <person name="Ginzburg D."/>
            <person name="Zhao K."/>
            <person name="Won S.Y."/>
            <person name="Oh T.-J."/>
            <person name="Yu Y."/>
            <person name="Kim N.-H."/>
            <person name="Lee O.R."/>
            <person name="Lee T.-H."/>
            <person name="Bashyal P."/>
            <person name="Kim T.-S."/>
            <person name="Lee W.-H."/>
            <person name="Kawkins C."/>
            <person name="Kim C.-K."/>
            <person name="Kim J.S."/>
            <person name="Ahn B.O."/>
            <person name="Rhee S.Y."/>
            <person name="Sohng J.K."/>
        </authorList>
    </citation>
    <scope>NUCLEOTIDE SEQUENCE</scope>
    <source>
        <tissue evidence="1">Leaf</tissue>
    </source>
</reference>
<comment type="caution">
    <text evidence="1">The sequence shown here is derived from an EMBL/GenBank/DDBJ whole genome shotgun (WGS) entry which is preliminary data.</text>
</comment>
<proteinExistence type="predicted"/>
<sequence length="40" mass="4506">MEVTWPLNSSRTVAAVSAWKSNLENGSRNFIGNGREKERI</sequence>
<evidence type="ECO:0000313" key="1">
    <source>
        <dbReference type="EMBL" id="KAF7819687.1"/>
    </source>
</evidence>
<dbReference type="Proteomes" id="UP000634136">
    <property type="component" value="Unassembled WGS sequence"/>
</dbReference>
<organism evidence="1 2">
    <name type="scientific">Senna tora</name>
    <dbReference type="NCBI Taxonomy" id="362788"/>
    <lineage>
        <taxon>Eukaryota</taxon>
        <taxon>Viridiplantae</taxon>
        <taxon>Streptophyta</taxon>
        <taxon>Embryophyta</taxon>
        <taxon>Tracheophyta</taxon>
        <taxon>Spermatophyta</taxon>
        <taxon>Magnoliopsida</taxon>
        <taxon>eudicotyledons</taxon>
        <taxon>Gunneridae</taxon>
        <taxon>Pentapetalae</taxon>
        <taxon>rosids</taxon>
        <taxon>fabids</taxon>
        <taxon>Fabales</taxon>
        <taxon>Fabaceae</taxon>
        <taxon>Caesalpinioideae</taxon>
        <taxon>Cassia clade</taxon>
        <taxon>Senna</taxon>
    </lineage>
</organism>